<organism evidence="2 3">
    <name type="scientific">Polychaeton citri CBS 116435</name>
    <dbReference type="NCBI Taxonomy" id="1314669"/>
    <lineage>
        <taxon>Eukaryota</taxon>
        <taxon>Fungi</taxon>
        <taxon>Dikarya</taxon>
        <taxon>Ascomycota</taxon>
        <taxon>Pezizomycotina</taxon>
        <taxon>Dothideomycetes</taxon>
        <taxon>Dothideomycetidae</taxon>
        <taxon>Capnodiales</taxon>
        <taxon>Capnodiaceae</taxon>
        <taxon>Polychaeton</taxon>
    </lineage>
</organism>
<evidence type="ECO:0000313" key="3">
    <source>
        <dbReference type="Proteomes" id="UP000799441"/>
    </source>
</evidence>
<feature type="non-terminal residue" evidence="2">
    <location>
        <position position="1"/>
    </location>
</feature>
<dbReference type="Proteomes" id="UP000799441">
    <property type="component" value="Unassembled WGS sequence"/>
</dbReference>
<gene>
    <name evidence="2" type="ORF">K431DRAFT_193205</name>
</gene>
<feature type="region of interest" description="Disordered" evidence="1">
    <location>
        <begin position="210"/>
        <end position="236"/>
    </location>
</feature>
<dbReference type="OrthoDB" id="4160379at2759"/>
<proteinExistence type="predicted"/>
<evidence type="ECO:0000313" key="2">
    <source>
        <dbReference type="EMBL" id="KAF2715922.1"/>
    </source>
</evidence>
<dbReference type="EMBL" id="MU003922">
    <property type="protein sequence ID" value="KAF2715922.1"/>
    <property type="molecule type" value="Genomic_DNA"/>
</dbReference>
<accession>A0A9P4PVW9</accession>
<reference evidence="2" key="1">
    <citation type="journal article" date="2020" name="Stud. Mycol.">
        <title>101 Dothideomycetes genomes: a test case for predicting lifestyles and emergence of pathogens.</title>
        <authorList>
            <person name="Haridas S."/>
            <person name="Albert R."/>
            <person name="Binder M."/>
            <person name="Bloem J."/>
            <person name="Labutti K."/>
            <person name="Salamov A."/>
            <person name="Andreopoulos B."/>
            <person name="Baker S."/>
            <person name="Barry K."/>
            <person name="Bills G."/>
            <person name="Bluhm B."/>
            <person name="Cannon C."/>
            <person name="Castanera R."/>
            <person name="Culley D."/>
            <person name="Daum C."/>
            <person name="Ezra D."/>
            <person name="Gonzalez J."/>
            <person name="Henrissat B."/>
            <person name="Kuo A."/>
            <person name="Liang C."/>
            <person name="Lipzen A."/>
            <person name="Lutzoni F."/>
            <person name="Magnuson J."/>
            <person name="Mondo S."/>
            <person name="Nolan M."/>
            <person name="Ohm R."/>
            <person name="Pangilinan J."/>
            <person name="Park H.-J."/>
            <person name="Ramirez L."/>
            <person name="Alfaro M."/>
            <person name="Sun H."/>
            <person name="Tritt A."/>
            <person name="Yoshinaga Y."/>
            <person name="Zwiers L.-H."/>
            <person name="Turgeon B."/>
            <person name="Goodwin S."/>
            <person name="Spatafora J."/>
            <person name="Crous P."/>
            <person name="Grigoriev I."/>
        </authorList>
    </citation>
    <scope>NUCLEOTIDE SEQUENCE</scope>
    <source>
        <strain evidence="2">CBS 116435</strain>
    </source>
</reference>
<sequence length="236" mass="26523">TSRAGYASKGNNSVPLTAAEETLADTIGKMSLFLSQEPYMDGSASSTLLVYFSGILSFSASGLTFERPRNYTPKLSGLIYCMRPCMLEATLPRFEHLSNGWQVRPWTGDLIRLNRVRERYMCFGCQAPMGELLSLRSYGRAFSRSDGPSFRVNWSDDSETVSWNNGKITMCQFHGLGTRVHDHVAAAMSRLMYGLHPDFDLKKIKDRMSDHESGHSFVQDPRNNLRSESLKLSSRA</sequence>
<dbReference type="AlphaFoldDB" id="A0A9P4PVW9"/>
<feature type="non-terminal residue" evidence="2">
    <location>
        <position position="236"/>
    </location>
</feature>
<keyword evidence="3" id="KW-1185">Reference proteome</keyword>
<evidence type="ECO:0000256" key="1">
    <source>
        <dbReference type="SAM" id="MobiDB-lite"/>
    </source>
</evidence>
<name>A0A9P4PVW9_9PEZI</name>
<protein>
    <submittedName>
        <fullName evidence="2">Uncharacterized protein</fullName>
    </submittedName>
</protein>
<comment type="caution">
    <text evidence="2">The sequence shown here is derived from an EMBL/GenBank/DDBJ whole genome shotgun (WGS) entry which is preliminary data.</text>
</comment>